<accession>A0A839AHB2</accession>
<comment type="caution">
    <text evidence="2">The sequence shown here is derived from an EMBL/GenBank/DDBJ whole genome shotgun (WGS) entry which is preliminary data.</text>
</comment>
<dbReference type="PROSITE" id="PS51186">
    <property type="entry name" value="GNAT"/>
    <property type="match status" value="1"/>
</dbReference>
<dbReference type="Gene3D" id="3.40.630.30">
    <property type="match status" value="1"/>
</dbReference>
<dbReference type="SUPFAM" id="SSF55729">
    <property type="entry name" value="Acyl-CoA N-acyltransferases (Nat)"/>
    <property type="match status" value="1"/>
</dbReference>
<dbReference type="InterPro" id="IPR016181">
    <property type="entry name" value="Acyl_CoA_acyltransferase"/>
</dbReference>
<dbReference type="AlphaFoldDB" id="A0A839AHB2"/>
<evidence type="ECO:0000313" key="2">
    <source>
        <dbReference type="EMBL" id="MBA5779101.1"/>
    </source>
</evidence>
<gene>
    <name evidence="2" type="ORF">H2509_18380</name>
</gene>
<dbReference type="Pfam" id="PF13508">
    <property type="entry name" value="Acetyltransf_7"/>
    <property type="match status" value="1"/>
</dbReference>
<dbReference type="RefSeq" id="WP_182167927.1">
    <property type="nucleotide sequence ID" value="NZ_JACFXV010000065.1"/>
</dbReference>
<keyword evidence="3" id="KW-1185">Reference proteome</keyword>
<dbReference type="InterPro" id="IPR000182">
    <property type="entry name" value="GNAT_dom"/>
</dbReference>
<reference evidence="2 3" key="1">
    <citation type="submission" date="2020-07" db="EMBL/GenBank/DDBJ databases">
        <title>Stappia sp., F7233, whole genome shotgun sequencing project.</title>
        <authorList>
            <person name="Jiang S."/>
            <person name="Liu Z.W."/>
            <person name="Du Z.J."/>
        </authorList>
    </citation>
    <scope>NUCLEOTIDE SEQUENCE [LARGE SCALE GENOMIC DNA]</scope>
    <source>
        <strain evidence="2 3">F7233</strain>
    </source>
</reference>
<name>A0A839AHB2_9HYPH</name>
<dbReference type="Proteomes" id="UP000541109">
    <property type="component" value="Unassembled WGS sequence"/>
</dbReference>
<dbReference type="GO" id="GO:0016747">
    <property type="term" value="F:acyltransferase activity, transferring groups other than amino-acyl groups"/>
    <property type="evidence" value="ECO:0007669"/>
    <property type="project" value="InterPro"/>
</dbReference>
<dbReference type="CDD" id="cd04301">
    <property type="entry name" value="NAT_SF"/>
    <property type="match status" value="1"/>
</dbReference>
<protein>
    <submittedName>
        <fullName evidence="2">N-acetyltransferase</fullName>
    </submittedName>
</protein>
<organism evidence="2 3">
    <name type="scientific">Stappia albiluteola</name>
    <dbReference type="NCBI Taxonomy" id="2758565"/>
    <lineage>
        <taxon>Bacteria</taxon>
        <taxon>Pseudomonadati</taxon>
        <taxon>Pseudomonadota</taxon>
        <taxon>Alphaproteobacteria</taxon>
        <taxon>Hyphomicrobiales</taxon>
        <taxon>Stappiaceae</taxon>
        <taxon>Stappia</taxon>
    </lineage>
</organism>
<keyword evidence="2" id="KW-0808">Transferase</keyword>
<proteinExistence type="predicted"/>
<evidence type="ECO:0000259" key="1">
    <source>
        <dbReference type="PROSITE" id="PS51186"/>
    </source>
</evidence>
<evidence type="ECO:0000313" key="3">
    <source>
        <dbReference type="Proteomes" id="UP000541109"/>
    </source>
</evidence>
<sequence>MFDIRDEAPWEGSAREALLDRAFGLARFEKTSERLREGRAPAIALSALDVSEDADGEGNLAGTVRLWNVATGDGRPALLLGPLAVDASYRGTGLGGRLMRWALNRAAIAGHGAVILVGDAPYYERFGFSAELTEGLDMPGPVERHRFLGLELSQGALAGARGCLAATGRISSLTGRMAADPFTQAEGQIAMKPWPPAR</sequence>
<feature type="domain" description="N-acetyltransferase" evidence="1">
    <location>
        <begin position="2"/>
        <end position="149"/>
    </location>
</feature>
<dbReference type="EMBL" id="JACFXV010000065">
    <property type="protein sequence ID" value="MBA5779101.1"/>
    <property type="molecule type" value="Genomic_DNA"/>
</dbReference>